<keyword evidence="2" id="KW-0812">Transmembrane</keyword>
<dbReference type="EC" id="2.7.8.-" evidence="4"/>
<dbReference type="GO" id="GO:0016740">
    <property type="term" value="F:transferase activity"/>
    <property type="evidence" value="ECO:0007669"/>
    <property type="project" value="UniProtKB-KW"/>
</dbReference>
<name>A0ABW3BUD2_9FLAO</name>
<dbReference type="Pfam" id="PF02397">
    <property type="entry name" value="Bac_transf"/>
    <property type="match status" value="1"/>
</dbReference>
<accession>A0ABW3BUD2</accession>
<proteinExistence type="inferred from homology"/>
<organism evidence="4 5">
    <name type="scientific">Mariniflexile aquimaris</name>
    <dbReference type="NCBI Taxonomy" id="881009"/>
    <lineage>
        <taxon>Bacteria</taxon>
        <taxon>Pseudomonadati</taxon>
        <taxon>Bacteroidota</taxon>
        <taxon>Flavobacteriia</taxon>
        <taxon>Flavobacteriales</taxon>
        <taxon>Flavobacteriaceae</taxon>
        <taxon>Mariniflexile</taxon>
    </lineage>
</organism>
<dbReference type="PANTHER" id="PTHR30576:SF20">
    <property type="entry name" value="QUINOVOSAMINEPHOSPHOTRANSFERAE-RELATED"/>
    <property type="match status" value="1"/>
</dbReference>
<comment type="caution">
    <text evidence="4">The sequence shown here is derived from an EMBL/GenBank/DDBJ whole genome shotgun (WGS) entry which is preliminary data.</text>
</comment>
<keyword evidence="5" id="KW-1185">Reference proteome</keyword>
<keyword evidence="4" id="KW-0808">Transferase</keyword>
<keyword evidence="2" id="KW-0472">Membrane</keyword>
<evidence type="ECO:0000313" key="4">
    <source>
        <dbReference type="EMBL" id="MFD0836273.1"/>
    </source>
</evidence>
<dbReference type="PANTHER" id="PTHR30576">
    <property type="entry name" value="COLANIC BIOSYNTHESIS UDP-GLUCOSE LIPID CARRIER TRANSFERASE"/>
    <property type="match status" value="1"/>
</dbReference>
<evidence type="ECO:0000256" key="1">
    <source>
        <dbReference type="ARBA" id="ARBA00006464"/>
    </source>
</evidence>
<dbReference type="EMBL" id="JBHTIB010000012">
    <property type="protein sequence ID" value="MFD0836273.1"/>
    <property type="molecule type" value="Genomic_DNA"/>
</dbReference>
<dbReference type="InterPro" id="IPR003362">
    <property type="entry name" value="Bact_transf"/>
</dbReference>
<protein>
    <submittedName>
        <fullName evidence="4">Sugar transferase</fullName>
        <ecNumber evidence="4">2.7.8.-</ecNumber>
    </submittedName>
</protein>
<dbReference type="Proteomes" id="UP001597011">
    <property type="component" value="Unassembled WGS sequence"/>
</dbReference>
<gene>
    <name evidence="4" type="ORF">ACFQ0I_10885</name>
</gene>
<evidence type="ECO:0000313" key="5">
    <source>
        <dbReference type="Proteomes" id="UP001597011"/>
    </source>
</evidence>
<evidence type="ECO:0000256" key="2">
    <source>
        <dbReference type="SAM" id="Phobius"/>
    </source>
</evidence>
<comment type="similarity">
    <text evidence="1">Belongs to the bacterial sugar transferase family.</text>
</comment>
<keyword evidence="2" id="KW-1133">Transmembrane helix</keyword>
<reference evidence="5" key="1">
    <citation type="journal article" date="2019" name="Int. J. Syst. Evol. Microbiol.">
        <title>The Global Catalogue of Microorganisms (GCM) 10K type strain sequencing project: providing services to taxonomists for standard genome sequencing and annotation.</title>
        <authorList>
            <consortium name="The Broad Institute Genomics Platform"/>
            <consortium name="The Broad Institute Genome Sequencing Center for Infectious Disease"/>
            <person name="Wu L."/>
            <person name="Ma J."/>
        </authorList>
    </citation>
    <scope>NUCLEOTIDE SEQUENCE [LARGE SCALE GENOMIC DNA]</scope>
    <source>
        <strain evidence="5">CCUG 60529</strain>
    </source>
</reference>
<sequence>MIAKRWFDVLGALIGLILLAPLLLIIAIIIKIDSKGPVLFIQERVGKNNKDFQIYKFRTMKLQSEAQGLLTLGNHDSRITKVGYFLRRYKLDEFPQLFNILKGDMSFVGPRPELRYYVNFYTEDDLKIFAVRPGITGLASLKYRNEVELLKAAENPEEFFTKTIIPDKLKYNKEYIEKRHFFFDLKLIVITIVQVLTK</sequence>
<feature type="domain" description="Bacterial sugar transferase" evidence="3">
    <location>
        <begin position="4"/>
        <end position="196"/>
    </location>
</feature>
<dbReference type="RefSeq" id="WP_379942187.1">
    <property type="nucleotide sequence ID" value="NZ_JBHTIB010000012.1"/>
</dbReference>
<feature type="transmembrane region" description="Helical" evidence="2">
    <location>
        <begin position="6"/>
        <end position="30"/>
    </location>
</feature>
<evidence type="ECO:0000259" key="3">
    <source>
        <dbReference type="Pfam" id="PF02397"/>
    </source>
</evidence>